<name>A0A7S3ERI6_9EUKA</name>
<protein>
    <recommendedName>
        <fullName evidence="6">WD40 repeat-like protein</fullName>
    </recommendedName>
</protein>
<dbReference type="EMBL" id="HBHX01003106">
    <property type="protein sequence ID" value="CAE0099543.1"/>
    <property type="molecule type" value="Transcribed_RNA"/>
</dbReference>
<feature type="compositionally biased region" description="Pro residues" evidence="4">
    <location>
        <begin position="325"/>
        <end position="338"/>
    </location>
</feature>
<feature type="region of interest" description="Disordered" evidence="4">
    <location>
        <begin position="13"/>
        <end position="55"/>
    </location>
</feature>
<sequence>MPSVASTIAARRLERMREKGGQGQADIRSSDNSSWSDSSKSQNEPELPSETGGGGQCVIVGVNKRIEGHRPSSSPPMVRIVRGNPGRVVRVVNVRVSSEDGQRALEELKAELEGTSDVESVAMYEDGGRREGLIMAGYRTGVLRVWGFNPANHAEWEEIAEGMWVEEVARAAPEKHWRNTITGERVRRRPSTGALKLKAELRDAHSGRIDSIDFSPDGMRVVSGSDDGTIRLWDSVTLQRLSEKGKAHSQAICSVVFSPDGTKIASGAYDRTIRVWDAVTLELQSEKQGAHRKHIRSVDFSPDGTRMVSGADDRAIRVWESGASMPPPFPTPRPPRAVPTPQSSSSVQCVGPANTATLELAAEATDAHIEIGGESINAVQFSPDGANIVSAGVDDTIKIWDFSPGGAAPMPSIRKPASPQARKSASLKTPFILSSSRALRLSYSHACPHVAAVLPYSHFCHLVCLYDSSLWSQGD</sequence>
<evidence type="ECO:0000256" key="4">
    <source>
        <dbReference type="SAM" id="MobiDB-lite"/>
    </source>
</evidence>
<evidence type="ECO:0008006" key="6">
    <source>
        <dbReference type="Google" id="ProtNLM"/>
    </source>
</evidence>
<dbReference type="PROSITE" id="PS50082">
    <property type="entry name" value="WD_REPEATS_2"/>
    <property type="match status" value="4"/>
</dbReference>
<dbReference type="InterPro" id="IPR011047">
    <property type="entry name" value="Quinoprotein_ADH-like_sf"/>
</dbReference>
<dbReference type="InterPro" id="IPR020472">
    <property type="entry name" value="WD40_PAC1"/>
</dbReference>
<gene>
    <name evidence="5" type="ORF">HERI1096_LOCUS1731</name>
</gene>
<dbReference type="PANTHER" id="PTHR19848:SF8">
    <property type="entry name" value="F-BOX AND WD REPEAT DOMAIN CONTAINING 7"/>
    <property type="match status" value="1"/>
</dbReference>
<dbReference type="InterPro" id="IPR015943">
    <property type="entry name" value="WD40/YVTN_repeat-like_dom_sf"/>
</dbReference>
<dbReference type="InterPro" id="IPR019775">
    <property type="entry name" value="WD40_repeat_CS"/>
</dbReference>
<dbReference type="Pfam" id="PF00400">
    <property type="entry name" value="WD40"/>
    <property type="match status" value="4"/>
</dbReference>
<feature type="compositionally biased region" description="Low complexity" evidence="4">
    <location>
        <begin position="30"/>
        <end position="41"/>
    </location>
</feature>
<organism evidence="5">
    <name type="scientific">Haptolina ericina</name>
    <dbReference type="NCBI Taxonomy" id="156174"/>
    <lineage>
        <taxon>Eukaryota</taxon>
        <taxon>Haptista</taxon>
        <taxon>Haptophyta</taxon>
        <taxon>Prymnesiophyceae</taxon>
        <taxon>Prymnesiales</taxon>
        <taxon>Prymnesiaceae</taxon>
        <taxon>Haptolina</taxon>
    </lineage>
</organism>
<dbReference type="AlphaFoldDB" id="A0A7S3ERI6"/>
<feature type="region of interest" description="Disordered" evidence="4">
    <location>
        <begin position="323"/>
        <end position="349"/>
    </location>
</feature>
<evidence type="ECO:0000313" key="5">
    <source>
        <dbReference type="EMBL" id="CAE0099543.1"/>
    </source>
</evidence>
<reference evidence="5" key="1">
    <citation type="submission" date="2021-01" db="EMBL/GenBank/DDBJ databases">
        <authorList>
            <person name="Corre E."/>
            <person name="Pelletier E."/>
            <person name="Niang G."/>
            <person name="Scheremetjew M."/>
            <person name="Finn R."/>
            <person name="Kale V."/>
            <person name="Holt S."/>
            <person name="Cochrane G."/>
            <person name="Meng A."/>
            <person name="Brown T."/>
            <person name="Cohen L."/>
        </authorList>
    </citation>
    <scope>NUCLEOTIDE SEQUENCE</scope>
    <source>
        <strain evidence="5">CCMP281</strain>
    </source>
</reference>
<evidence type="ECO:0000256" key="3">
    <source>
        <dbReference type="PROSITE-ProRule" id="PRU00221"/>
    </source>
</evidence>
<dbReference type="PROSITE" id="PS00678">
    <property type="entry name" value="WD_REPEATS_1"/>
    <property type="match status" value="1"/>
</dbReference>
<keyword evidence="1 3" id="KW-0853">WD repeat</keyword>
<dbReference type="PROSITE" id="PS50294">
    <property type="entry name" value="WD_REPEATS_REGION"/>
    <property type="match status" value="4"/>
</dbReference>
<feature type="repeat" description="WD" evidence="3">
    <location>
        <begin position="369"/>
        <end position="403"/>
    </location>
</feature>
<dbReference type="InterPro" id="IPR001680">
    <property type="entry name" value="WD40_rpt"/>
</dbReference>
<feature type="repeat" description="WD" evidence="3">
    <location>
        <begin position="288"/>
        <end position="320"/>
    </location>
</feature>
<dbReference type="PRINTS" id="PR00320">
    <property type="entry name" value="GPROTEINBRPT"/>
</dbReference>
<dbReference type="CDD" id="cd00200">
    <property type="entry name" value="WD40"/>
    <property type="match status" value="1"/>
</dbReference>
<proteinExistence type="predicted"/>
<feature type="repeat" description="WD" evidence="3">
    <location>
        <begin position="202"/>
        <end position="243"/>
    </location>
</feature>
<dbReference type="SMART" id="SM00320">
    <property type="entry name" value="WD40"/>
    <property type="match status" value="5"/>
</dbReference>
<accession>A0A7S3ERI6</accession>
<dbReference type="PANTHER" id="PTHR19848">
    <property type="entry name" value="WD40 REPEAT PROTEIN"/>
    <property type="match status" value="1"/>
</dbReference>
<dbReference type="SUPFAM" id="SSF50998">
    <property type="entry name" value="Quinoprotein alcohol dehydrogenase-like"/>
    <property type="match status" value="1"/>
</dbReference>
<evidence type="ECO:0000256" key="1">
    <source>
        <dbReference type="ARBA" id="ARBA00022574"/>
    </source>
</evidence>
<dbReference type="Gene3D" id="2.130.10.10">
    <property type="entry name" value="YVTN repeat-like/Quinoprotein amine dehydrogenase"/>
    <property type="match status" value="2"/>
</dbReference>
<feature type="repeat" description="WD" evidence="3">
    <location>
        <begin position="245"/>
        <end position="277"/>
    </location>
</feature>
<evidence type="ECO:0000256" key="2">
    <source>
        <dbReference type="ARBA" id="ARBA00022737"/>
    </source>
</evidence>
<keyword evidence="2" id="KW-0677">Repeat</keyword>